<evidence type="ECO:0000259" key="10">
    <source>
        <dbReference type="SMART" id="SM01032"/>
    </source>
</evidence>
<evidence type="ECO:0000259" key="9">
    <source>
        <dbReference type="SMART" id="SM01031"/>
    </source>
</evidence>
<dbReference type="EMBL" id="BTSY01000004">
    <property type="protein sequence ID" value="GMT23580.1"/>
    <property type="molecule type" value="Genomic_DNA"/>
</dbReference>
<evidence type="ECO:0000256" key="1">
    <source>
        <dbReference type="ARBA" id="ARBA00004123"/>
    </source>
</evidence>
<dbReference type="GO" id="GO:0000111">
    <property type="term" value="C:nucleotide-excision repair factor 2 complex"/>
    <property type="evidence" value="ECO:0007669"/>
    <property type="project" value="TreeGrafter"/>
</dbReference>
<feature type="region of interest" description="Disordered" evidence="7">
    <location>
        <begin position="129"/>
        <end position="184"/>
    </location>
</feature>
<feature type="coiled-coil region" evidence="6">
    <location>
        <begin position="640"/>
        <end position="668"/>
    </location>
</feature>
<sequence>KNRGAIGKKRKGKKKDDEEIPSKKKLNSDDDIEILEEGIDPTIESKVDDRPSTSRDTVDRRDTVERKGVPQFVMDIIQKGSNARAATVPEQLSSSMIYQEEGDKRAATMRELMTLHRILSRGRYEEISEGEADMAIHNTSTEERREVHEEDSNESSSSENEWEEMELADPEGEDEGNNKNIEVRVKGSAAKGKVDWKTKWLRTEVNRSVRENRNDVEKVMFLSLLAHCRYLTRCALDEQLLPSVMLTLIPSGYQSLVGHSVDEKNLIKSIKWFKDAFRPSRETTVATPTNGYRFGMTARLEKLAERKEYEDSTDAALLLFALFHSFEWTTRLVKNFNLRFPWQKKEGKKRGGKRREEGEGIAWVEVWMINEKKWNSIDPISGMIMKDDIVEETLNQSIQYVIAVDNKFGIREVAFRFASGFSTPKFRRRRRIEEWIKEVMAIQTFRSDGSRTRAEDYEYHCRIEDREVPTTIQELKQHPLYVMEKDLKKYEAIYPKDTQPVSVVRKERVFLRSNVYHLQGSINWVKFGREIKEGEIPYKIVSKRAKTVGGPCDSLSLYGYWQTAPYKVPKIVDGKIPHNEFGNIYMYRPEMCPEGAVHLQYPGMVSMSRRLDLQAIPAVIGWQCQGGRNVPILDGAVVLKKDVRAFKEEMKKRVKEEEEKELKKRENRVWGNWRRLIRGAMRLKNLNDRFGKKEEDHV</sequence>
<keyword evidence="4" id="KW-0234">DNA repair</keyword>
<organism evidence="11 12">
    <name type="scientific">Pristionchus fissidentatus</name>
    <dbReference type="NCBI Taxonomy" id="1538716"/>
    <lineage>
        <taxon>Eukaryota</taxon>
        <taxon>Metazoa</taxon>
        <taxon>Ecdysozoa</taxon>
        <taxon>Nematoda</taxon>
        <taxon>Chromadorea</taxon>
        <taxon>Rhabditida</taxon>
        <taxon>Rhabditina</taxon>
        <taxon>Diplogasteromorpha</taxon>
        <taxon>Diplogasteroidea</taxon>
        <taxon>Neodiplogasteridae</taxon>
        <taxon>Pristionchus</taxon>
    </lineage>
</organism>
<dbReference type="InterPro" id="IPR004583">
    <property type="entry name" value="DNA_repair_Rad4"/>
</dbReference>
<evidence type="ECO:0000313" key="11">
    <source>
        <dbReference type="EMBL" id="GMT23580.1"/>
    </source>
</evidence>
<evidence type="ECO:0000256" key="4">
    <source>
        <dbReference type="ARBA" id="ARBA00023204"/>
    </source>
</evidence>
<dbReference type="PANTHER" id="PTHR12135">
    <property type="entry name" value="DNA REPAIR PROTEIN XP-C / RAD4"/>
    <property type="match status" value="1"/>
</dbReference>
<dbReference type="Pfam" id="PF03835">
    <property type="entry name" value="Rad4"/>
    <property type="match status" value="1"/>
</dbReference>
<protein>
    <recommendedName>
        <fullName evidence="13">Rad4 beta-hairpin domain-containing protein</fullName>
    </recommendedName>
</protein>
<dbReference type="Gene3D" id="3.90.260.10">
    <property type="entry name" value="Transglutaminase-like"/>
    <property type="match status" value="1"/>
</dbReference>
<evidence type="ECO:0000259" key="8">
    <source>
        <dbReference type="SMART" id="SM01030"/>
    </source>
</evidence>
<evidence type="ECO:0000256" key="2">
    <source>
        <dbReference type="ARBA" id="ARBA00009525"/>
    </source>
</evidence>
<feature type="compositionally biased region" description="Basic and acidic residues" evidence="7">
    <location>
        <begin position="43"/>
        <end position="66"/>
    </location>
</feature>
<feature type="compositionally biased region" description="Basic residues" evidence="7">
    <location>
        <begin position="1"/>
        <end position="13"/>
    </location>
</feature>
<dbReference type="Gene3D" id="2.20.20.110">
    <property type="entry name" value="Rad4, beta-hairpin domain BHD1"/>
    <property type="match status" value="1"/>
</dbReference>
<dbReference type="SMART" id="SM01030">
    <property type="entry name" value="BHD_1"/>
    <property type="match status" value="1"/>
</dbReference>
<dbReference type="SUPFAM" id="SSF54001">
    <property type="entry name" value="Cysteine proteinases"/>
    <property type="match status" value="1"/>
</dbReference>
<accession>A0AAV5VZT8</accession>
<feature type="domain" description="Rad4 beta-hairpin" evidence="10">
    <location>
        <begin position="576"/>
        <end position="650"/>
    </location>
</feature>
<dbReference type="SMART" id="SM01031">
    <property type="entry name" value="BHD_2"/>
    <property type="match status" value="1"/>
</dbReference>
<dbReference type="Pfam" id="PF10405">
    <property type="entry name" value="BHD_3"/>
    <property type="match status" value="1"/>
</dbReference>
<dbReference type="InterPro" id="IPR042488">
    <property type="entry name" value="Rad4_BHD3_sf"/>
</dbReference>
<feature type="compositionally biased region" description="Basic and acidic residues" evidence="7">
    <location>
        <begin position="14"/>
        <end position="28"/>
    </location>
</feature>
<evidence type="ECO:0008006" key="13">
    <source>
        <dbReference type="Google" id="ProtNLM"/>
    </source>
</evidence>
<name>A0AAV5VZT8_9BILA</name>
<dbReference type="GO" id="GO:0006298">
    <property type="term" value="P:mismatch repair"/>
    <property type="evidence" value="ECO:0007669"/>
    <property type="project" value="TreeGrafter"/>
</dbReference>
<proteinExistence type="inferred from homology"/>
<dbReference type="Proteomes" id="UP001432322">
    <property type="component" value="Unassembled WGS sequence"/>
</dbReference>
<dbReference type="InterPro" id="IPR018327">
    <property type="entry name" value="BHD_2"/>
</dbReference>
<dbReference type="InterPro" id="IPR018326">
    <property type="entry name" value="Rad4_beta-hairpin_dom1"/>
</dbReference>
<evidence type="ECO:0000313" key="12">
    <source>
        <dbReference type="Proteomes" id="UP001432322"/>
    </source>
</evidence>
<dbReference type="GO" id="GO:0003684">
    <property type="term" value="F:damaged DNA binding"/>
    <property type="evidence" value="ECO:0007669"/>
    <property type="project" value="InterPro"/>
</dbReference>
<feature type="domain" description="Rad4 beta-hairpin" evidence="8">
    <location>
        <begin position="464"/>
        <end position="516"/>
    </location>
</feature>
<dbReference type="Gene3D" id="3.30.70.2460">
    <property type="entry name" value="Rad4, beta-hairpin domain BHD3"/>
    <property type="match status" value="1"/>
</dbReference>
<dbReference type="GO" id="GO:0071942">
    <property type="term" value="C:XPC complex"/>
    <property type="evidence" value="ECO:0007669"/>
    <property type="project" value="TreeGrafter"/>
</dbReference>
<feature type="non-terminal residue" evidence="11">
    <location>
        <position position="1"/>
    </location>
</feature>
<keyword evidence="5" id="KW-0539">Nucleus</keyword>
<feature type="compositionally biased region" description="Acidic residues" evidence="7">
    <location>
        <begin position="160"/>
        <end position="175"/>
    </location>
</feature>
<keyword evidence="3" id="KW-0227">DNA damage</keyword>
<evidence type="ECO:0000256" key="3">
    <source>
        <dbReference type="ARBA" id="ARBA00022763"/>
    </source>
</evidence>
<feature type="compositionally biased region" description="Basic and acidic residues" evidence="7">
    <location>
        <begin position="140"/>
        <end position="150"/>
    </location>
</feature>
<dbReference type="InterPro" id="IPR018328">
    <property type="entry name" value="Rad4_beta-hairpin_dom3"/>
</dbReference>
<comment type="similarity">
    <text evidence="2">Belongs to the XPC family.</text>
</comment>
<dbReference type="GO" id="GO:0006289">
    <property type="term" value="P:nucleotide-excision repair"/>
    <property type="evidence" value="ECO:0007669"/>
    <property type="project" value="InterPro"/>
</dbReference>
<keyword evidence="6" id="KW-0175">Coiled coil</keyword>
<dbReference type="PANTHER" id="PTHR12135:SF0">
    <property type="entry name" value="DNA REPAIR PROTEIN COMPLEMENTING XP-C CELLS"/>
    <property type="match status" value="1"/>
</dbReference>
<dbReference type="AlphaFoldDB" id="A0AAV5VZT8"/>
<dbReference type="InterPro" id="IPR036985">
    <property type="entry name" value="Transglutaminase-like_sf"/>
</dbReference>
<feature type="compositionally biased region" description="Acidic residues" evidence="7">
    <location>
        <begin position="29"/>
        <end position="39"/>
    </location>
</feature>
<dbReference type="Pfam" id="PF10403">
    <property type="entry name" value="BHD_1"/>
    <property type="match status" value="1"/>
</dbReference>
<evidence type="ECO:0000256" key="6">
    <source>
        <dbReference type="SAM" id="Coils"/>
    </source>
</evidence>
<feature type="region of interest" description="Disordered" evidence="7">
    <location>
        <begin position="1"/>
        <end position="66"/>
    </location>
</feature>
<dbReference type="InterPro" id="IPR018325">
    <property type="entry name" value="Rad4/PNGase_transGLS-fold"/>
</dbReference>
<comment type="caution">
    <text evidence="11">The sequence shown here is derived from an EMBL/GenBank/DDBJ whole genome shotgun (WGS) entry which is preliminary data.</text>
</comment>
<reference evidence="11" key="1">
    <citation type="submission" date="2023-10" db="EMBL/GenBank/DDBJ databases">
        <title>Genome assembly of Pristionchus species.</title>
        <authorList>
            <person name="Yoshida K."/>
            <person name="Sommer R.J."/>
        </authorList>
    </citation>
    <scope>NUCLEOTIDE SEQUENCE</scope>
    <source>
        <strain evidence="11">RS5133</strain>
    </source>
</reference>
<dbReference type="SMART" id="SM01032">
    <property type="entry name" value="BHD_3"/>
    <property type="match status" value="1"/>
</dbReference>
<comment type="subcellular location">
    <subcellularLocation>
        <location evidence="1">Nucleus</location>
    </subcellularLocation>
</comment>
<dbReference type="InterPro" id="IPR038765">
    <property type="entry name" value="Papain-like_cys_pep_sf"/>
</dbReference>
<evidence type="ECO:0000256" key="5">
    <source>
        <dbReference type="ARBA" id="ARBA00023242"/>
    </source>
</evidence>
<dbReference type="GO" id="GO:0003697">
    <property type="term" value="F:single-stranded DNA binding"/>
    <property type="evidence" value="ECO:0007669"/>
    <property type="project" value="TreeGrafter"/>
</dbReference>
<dbReference type="GO" id="GO:0005737">
    <property type="term" value="C:cytoplasm"/>
    <property type="evidence" value="ECO:0007669"/>
    <property type="project" value="TreeGrafter"/>
</dbReference>
<gene>
    <name evidence="11" type="ORF">PFISCL1PPCAC_14877</name>
</gene>
<keyword evidence="12" id="KW-1185">Reference proteome</keyword>
<evidence type="ECO:0000256" key="7">
    <source>
        <dbReference type="SAM" id="MobiDB-lite"/>
    </source>
</evidence>
<feature type="domain" description="Rad4 beta-hairpin" evidence="9">
    <location>
        <begin position="518"/>
        <end position="569"/>
    </location>
</feature>